<reference evidence="2 3" key="1">
    <citation type="journal article" date="2023" name="Microbiol. Resour. Announc.">
        <title>Complete Genome Sequence of Mycobacterium wuenschmanii, a novel Nontuberculous Mycobacterium Isolated from a captive population of Amazon Milk Frogs.</title>
        <authorList>
            <person name="Hicks J."/>
            <person name="Zeineldin M."/>
            <person name="Ward H."/>
            <person name="Wuenschmann A."/>
            <person name="Camp P."/>
            <person name="Farrell D."/>
            <person name="Lehman K."/>
            <person name="Thacker T."/>
            <person name="Cuthbert E."/>
        </authorList>
    </citation>
    <scope>NUCLEOTIDE SEQUENCE [LARGE SCALE GENOMIC DNA]</scope>
    <source>
        <strain evidence="2 3">Wuenschmanii</strain>
    </source>
</reference>
<dbReference type="InterPro" id="IPR039422">
    <property type="entry name" value="MarR/SlyA-like"/>
</dbReference>
<dbReference type="RefSeq" id="WP_285188189.1">
    <property type="nucleotide sequence ID" value="NZ_CP126981.1"/>
</dbReference>
<gene>
    <name evidence="2" type="ORF">PT015_01055</name>
</gene>
<dbReference type="EMBL" id="CP126981">
    <property type="protein sequence ID" value="WIM88146.1"/>
    <property type="molecule type" value="Genomic_DNA"/>
</dbReference>
<evidence type="ECO:0000259" key="1">
    <source>
        <dbReference type="PROSITE" id="PS50995"/>
    </source>
</evidence>
<accession>A0ABY8VYZ8</accession>
<dbReference type="PANTHER" id="PTHR33164:SF106">
    <property type="entry name" value="TRANSCRIPTIONAL REGULATORY PROTEIN"/>
    <property type="match status" value="1"/>
</dbReference>
<sequence length="170" mass="18481">MAPEETAGERAALEQQISAYLRVMTAESEQIGRAFAAVHDVRPTDFRALLHVMVAETAGDPVTSGELRQRMGLSGAAITYLVDRMMASGHITRESDPADRRKVILRYSDSGLSTARAFFAPLGSHSHDAMTDLPDADLMAAGRVFAALIEAMRRYQDDLASFKPSVQPDA</sequence>
<evidence type="ECO:0000313" key="3">
    <source>
        <dbReference type="Proteomes" id="UP001236585"/>
    </source>
</evidence>
<dbReference type="SMART" id="SM00347">
    <property type="entry name" value="HTH_MARR"/>
    <property type="match status" value="1"/>
</dbReference>
<dbReference type="Gene3D" id="1.10.10.10">
    <property type="entry name" value="Winged helix-like DNA-binding domain superfamily/Winged helix DNA-binding domain"/>
    <property type="match status" value="1"/>
</dbReference>
<evidence type="ECO:0000313" key="2">
    <source>
        <dbReference type="EMBL" id="WIM88146.1"/>
    </source>
</evidence>
<dbReference type="SUPFAM" id="SSF46785">
    <property type="entry name" value="Winged helix' DNA-binding domain"/>
    <property type="match status" value="1"/>
</dbReference>
<dbReference type="PANTHER" id="PTHR33164">
    <property type="entry name" value="TRANSCRIPTIONAL REGULATOR, MARR FAMILY"/>
    <property type="match status" value="1"/>
</dbReference>
<dbReference type="InterPro" id="IPR036390">
    <property type="entry name" value="WH_DNA-bd_sf"/>
</dbReference>
<keyword evidence="3" id="KW-1185">Reference proteome</keyword>
<dbReference type="PROSITE" id="PS50995">
    <property type="entry name" value="HTH_MARR_2"/>
    <property type="match status" value="1"/>
</dbReference>
<dbReference type="InterPro" id="IPR036388">
    <property type="entry name" value="WH-like_DNA-bd_sf"/>
</dbReference>
<organism evidence="2 3">
    <name type="scientific">Candidatus Mycobacterium wuenschmannii</name>
    <dbReference type="NCBI Taxonomy" id="3027808"/>
    <lineage>
        <taxon>Bacteria</taxon>
        <taxon>Bacillati</taxon>
        <taxon>Actinomycetota</taxon>
        <taxon>Actinomycetes</taxon>
        <taxon>Mycobacteriales</taxon>
        <taxon>Mycobacteriaceae</taxon>
        <taxon>Mycobacterium</taxon>
    </lineage>
</organism>
<proteinExistence type="predicted"/>
<dbReference type="InterPro" id="IPR000835">
    <property type="entry name" value="HTH_MarR-typ"/>
</dbReference>
<dbReference type="Pfam" id="PF12802">
    <property type="entry name" value="MarR_2"/>
    <property type="match status" value="1"/>
</dbReference>
<protein>
    <submittedName>
        <fullName evidence="2">MarR family winged helix-turn-helix transcriptional regulator</fullName>
    </submittedName>
</protein>
<dbReference type="Proteomes" id="UP001236585">
    <property type="component" value="Chromosome"/>
</dbReference>
<name>A0ABY8VYZ8_9MYCO</name>
<feature type="domain" description="HTH marR-type" evidence="1">
    <location>
        <begin position="10"/>
        <end position="157"/>
    </location>
</feature>